<protein>
    <submittedName>
        <fullName evidence="3">DUF3515 domain-containing protein</fullName>
    </submittedName>
</protein>
<evidence type="ECO:0000256" key="2">
    <source>
        <dbReference type="SAM" id="SignalP"/>
    </source>
</evidence>
<evidence type="ECO:0000313" key="4">
    <source>
        <dbReference type="Proteomes" id="UP000467240"/>
    </source>
</evidence>
<organism evidence="3 4">
    <name type="scientific">Pseudoclavibacter chungangensis</name>
    <dbReference type="NCBI Taxonomy" id="587635"/>
    <lineage>
        <taxon>Bacteria</taxon>
        <taxon>Bacillati</taxon>
        <taxon>Actinomycetota</taxon>
        <taxon>Actinomycetes</taxon>
        <taxon>Micrococcales</taxon>
        <taxon>Microbacteriaceae</taxon>
        <taxon>Pseudoclavibacter</taxon>
    </lineage>
</organism>
<feature type="signal peptide" evidence="2">
    <location>
        <begin position="1"/>
        <end position="33"/>
    </location>
</feature>
<reference evidence="3 4" key="1">
    <citation type="submission" date="2019-09" db="EMBL/GenBank/DDBJ databases">
        <title>Phylogeny of genus Pseudoclavibacter and closely related genus.</title>
        <authorList>
            <person name="Li Y."/>
        </authorList>
    </citation>
    <scope>NUCLEOTIDE SEQUENCE [LARGE SCALE GENOMIC DNA]</scope>
    <source>
        <strain evidence="3 4">DSM 23821</strain>
    </source>
</reference>
<gene>
    <name evidence="3" type="ORF">F8O01_05090</name>
</gene>
<keyword evidence="4" id="KW-1185">Reference proteome</keyword>
<keyword evidence="2" id="KW-0732">Signal</keyword>
<dbReference type="Pfam" id="PF12028">
    <property type="entry name" value="DUF3515"/>
    <property type="match status" value="1"/>
</dbReference>
<dbReference type="AlphaFoldDB" id="A0A7J5BZ51"/>
<evidence type="ECO:0000313" key="3">
    <source>
        <dbReference type="EMBL" id="KAB1659638.1"/>
    </source>
</evidence>
<proteinExistence type="predicted"/>
<comment type="caution">
    <text evidence="3">The sequence shown here is derived from an EMBL/GenBank/DDBJ whole genome shotgun (WGS) entry which is preliminary data.</text>
</comment>
<dbReference type="PROSITE" id="PS51257">
    <property type="entry name" value="PROKAR_LIPOPROTEIN"/>
    <property type="match status" value="1"/>
</dbReference>
<accession>A0A7J5BZ51</accession>
<feature type="region of interest" description="Disordered" evidence="1">
    <location>
        <begin position="162"/>
        <end position="190"/>
    </location>
</feature>
<feature type="chain" id="PRO_5029900328" evidence="2">
    <location>
        <begin position="34"/>
        <end position="190"/>
    </location>
</feature>
<dbReference type="RefSeq" id="WP_158039803.1">
    <property type="nucleotide sequence ID" value="NZ_JACCFV010000001.1"/>
</dbReference>
<sequence>MSTLLRRLVAAPVLLVAAVALSGCQGASVPTHAAPLAAAPECAEVSVRLPETVDGLRLRLTNAQATGAWGDPASVILRCGVESPGPSTERCVSLDGVDWIEDASKAPTYLYTSYGRTPAVEVLIDTSADPSISGTAVLMDLKDAVTRLPETSGCVGADDLLEVPADATPTPTGTDPVGTEPTGTGPSTTP</sequence>
<dbReference type="EMBL" id="WBJZ01000005">
    <property type="protein sequence ID" value="KAB1659638.1"/>
    <property type="molecule type" value="Genomic_DNA"/>
</dbReference>
<feature type="compositionally biased region" description="Low complexity" evidence="1">
    <location>
        <begin position="168"/>
        <end position="190"/>
    </location>
</feature>
<dbReference type="InterPro" id="IPR021903">
    <property type="entry name" value="DUF3515"/>
</dbReference>
<dbReference type="Proteomes" id="UP000467240">
    <property type="component" value="Unassembled WGS sequence"/>
</dbReference>
<evidence type="ECO:0000256" key="1">
    <source>
        <dbReference type="SAM" id="MobiDB-lite"/>
    </source>
</evidence>
<dbReference type="OrthoDB" id="4331648at2"/>
<name>A0A7J5BZ51_9MICO</name>